<dbReference type="EMBL" id="FP929072">
    <property type="protein sequence ID" value="CBX91215.1"/>
    <property type="molecule type" value="Genomic_DNA"/>
</dbReference>
<dbReference type="GO" id="GO:0016887">
    <property type="term" value="F:ATP hydrolysis activity"/>
    <property type="evidence" value="ECO:0007669"/>
    <property type="project" value="InterPro"/>
</dbReference>
<evidence type="ECO:0000259" key="2">
    <source>
        <dbReference type="SMART" id="SM00382"/>
    </source>
</evidence>
<feature type="domain" description="AAA+ ATPase" evidence="2">
    <location>
        <begin position="565"/>
        <end position="695"/>
    </location>
</feature>
<dbReference type="eggNOG" id="KOG0742">
    <property type="taxonomic scope" value="Eukaryota"/>
</dbReference>
<dbReference type="Gene3D" id="3.40.50.300">
    <property type="entry name" value="P-loop containing nucleotide triphosphate hydrolases"/>
    <property type="match status" value="1"/>
</dbReference>
<dbReference type="InParanoid" id="E4ZIU5"/>
<dbReference type="PANTHER" id="PTHR46411">
    <property type="entry name" value="FAMILY ATPASE, PUTATIVE-RELATED"/>
    <property type="match status" value="1"/>
</dbReference>
<dbReference type="InterPro" id="IPR003959">
    <property type="entry name" value="ATPase_AAA_core"/>
</dbReference>
<dbReference type="STRING" id="985895.E4ZIU5"/>
<evidence type="ECO:0000256" key="1">
    <source>
        <dbReference type="SAM" id="MobiDB-lite"/>
    </source>
</evidence>
<dbReference type="OrthoDB" id="10042665at2759"/>
<dbReference type="InterPro" id="IPR003593">
    <property type="entry name" value="AAA+_ATPase"/>
</dbReference>
<dbReference type="InterPro" id="IPR054289">
    <property type="entry name" value="DUF7025"/>
</dbReference>
<dbReference type="HOGENOM" id="CLU_004471_6_2_1"/>
<sequence length="799" mass="91119">MTLPVDHSVTTLLEKLNALEQQVQELEKKTKSVQEPPLTPTKTVGIQEGKPEHDQESGGKKASNASEETGPNSRVQIIKKTINRETGEQNEVEETRASGTESEDTSKRAFILRKMIPERFSDHDPKSEIDIVNPHLWDLLKKHLGDYPYHMFRGGPLTIPSPFEAIVFAWDTLEKVVVEPTDDSFEKQAREDLGLLLGIISGGSSGDPKLDRYFKGRKVNTEERTVQYDNLWTIFPPGCLVYGKPFQNQDQLFVVRDNLRTWPFYEDTNIWKLDAWTFDWTGDKFERTCLTLSIEQYEGQEKIITLPFYPFEFHPEYSTGRIQNELLERGKKLRKLSEADQGARMFDYNGDCIFGQKGFSGLQNDDENSDTQSQNSFFESLGLLRRRGHRAPPSELTRVVHAKSTHVNSRIMVDPLSYFQYGPPVARNGTLEPSHDDWNCTCADCKNNDGLAKKYRTEFDSMSHSEDWDDEMYMLCPPRTLGYILAHKQWAQLQISSIQDIPPDDPDNAWNSRLQLADDETKQLLFNLVRSHNSFSSDDSQRNVNKKYEAYKKLEVNDIVPGKGKGLVILLYGPPGVGKTSTAETIAVATRKPLFSISVADVGTKARHVEANLSKIFSLATKWQAILLIDEADVFLESRKTGAGTSTDKNALVSVFLRVLEYYQGIMFLTTNQIAQFDVAIPSRIHLSVQYETLKKPQMEKIFKGFLEPLNEQGLVKDYEKILEWLKEDVYPIGFDGRQIRNIVTTALVLSRADAQYGKAKAKLTKSHLKLVVNNSRAFKNEFIKQYDRYLRSQDDMIS</sequence>
<dbReference type="InterPro" id="IPR027417">
    <property type="entry name" value="P-loop_NTPase"/>
</dbReference>
<organism evidence="4">
    <name type="scientific">Leptosphaeria maculans (strain JN3 / isolate v23.1.3 / race Av1-4-5-6-7-8)</name>
    <name type="common">Blackleg fungus</name>
    <name type="synonym">Phoma lingam</name>
    <dbReference type="NCBI Taxonomy" id="985895"/>
    <lineage>
        <taxon>Eukaryota</taxon>
        <taxon>Fungi</taxon>
        <taxon>Dikarya</taxon>
        <taxon>Ascomycota</taxon>
        <taxon>Pezizomycotina</taxon>
        <taxon>Dothideomycetes</taxon>
        <taxon>Pleosporomycetidae</taxon>
        <taxon>Pleosporales</taxon>
        <taxon>Pleosporineae</taxon>
        <taxon>Leptosphaeriaceae</taxon>
        <taxon>Plenodomus</taxon>
        <taxon>Plenodomus lingam/Leptosphaeria maculans species complex</taxon>
    </lineage>
</organism>
<feature type="compositionally biased region" description="Polar residues" evidence="1">
    <location>
        <begin position="63"/>
        <end position="75"/>
    </location>
</feature>
<dbReference type="SMART" id="SM00382">
    <property type="entry name" value="AAA"/>
    <property type="match status" value="1"/>
</dbReference>
<feature type="compositionally biased region" description="Basic and acidic residues" evidence="1">
    <location>
        <begin position="49"/>
        <end position="59"/>
    </location>
</feature>
<proteinExistence type="predicted"/>
<dbReference type="VEuPathDB" id="FungiDB:LEMA_P067230.1"/>
<dbReference type="GO" id="GO:0005524">
    <property type="term" value="F:ATP binding"/>
    <property type="evidence" value="ECO:0007669"/>
    <property type="project" value="InterPro"/>
</dbReference>
<dbReference type="SUPFAM" id="SSF52540">
    <property type="entry name" value="P-loop containing nucleoside triphosphate hydrolases"/>
    <property type="match status" value="1"/>
</dbReference>
<dbReference type="Proteomes" id="UP000002668">
    <property type="component" value="Genome"/>
</dbReference>
<dbReference type="AlphaFoldDB" id="E4ZIU5"/>
<dbReference type="PANTHER" id="PTHR46411:SF3">
    <property type="entry name" value="AAA+ ATPASE DOMAIN-CONTAINING PROTEIN"/>
    <property type="match status" value="1"/>
</dbReference>
<evidence type="ECO:0000313" key="3">
    <source>
        <dbReference type="EMBL" id="CBX91215.1"/>
    </source>
</evidence>
<evidence type="ECO:0000313" key="4">
    <source>
        <dbReference type="Proteomes" id="UP000002668"/>
    </source>
</evidence>
<dbReference type="CDD" id="cd19481">
    <property type="entry name" value="RecA-like_protease"/>
    <property type="match status" value="1"/>
</dbReference>
<name>E4ZIU5_LEPMJ</name>
<dbReference type="Pfam" id="PF23232">
    <property type="entry name" value="AAA_lid_13"/>
    <property type="match status" value="1"/>
</dbReference>
<dbReference type="InterPro" id="IPR056599">
    <property type="entry name" value="AAA_lid_fung"/>
</dbReference>
<keyword evidence="4" id="KW-1185">Reference proteome</keyword>
<feature type="region of interest" description="Disordered" evidence="1">
    <location>
        <begin position="24"/>
        <end position="105"/>
    </location>
</feature>
<dbReference type="Pfam" id="PF22942">
    <property type="entry name" value="DUF7025"/>
    <property type="match status" value="1"/>
</dbReference>
<gene>
    <name evidence="3" type="ORF">LEMA_P067230.1</name>
</gene>
<dbReference type="OMA" id="WEEEQYL"/>
<protein>
    <recommendedName>
        <fullName evidence="2">AAA+ ATPase domain-containing protein</fullName>
    </recommendedName>
</protein>
<reference evidence="4" key="1">
    <citation type="journal article" date="2011" name="Nat. Commun.">
        <title>Effector diversification within compartments of the Leptosphaeria maculans genome affected by Repeat-Induced Point mutations.</title>
        <authorList>
            <person name="Rouxel T."/>
            <person name="Grandaubert J."/>
            <person name="Hane J.K."/>
            <person name="Hoede C."/>
            <person name="van de Wouw A.P."/>
            <person name="Couloux A."/>
            <person name="Dominguez V."/>
            <person name="Anthouard V."/>
            <person name="Bally P."/>
            <person name="Bourras S."/>
            <person name="Cozijnsen A.J."/>
            <person name="Ciuffetti L.M."/>
            <person name="Degrave A."/>
            <person name="Dilmaghani A."/>
            <person name="Duret L."/>
            <person name="Fudal I."/>
            <person name="Goodwin S.B."/>
            <person name="Gout L."/>
            <person name="Glaser N."/>
            <person name="Linglin J."/>
            <person name="Kema G.H.J."/>
            <person name="Lapalu N."/>
            <person name="Lawrence C.B."/>
            <person name="May K."/>
            <person name="Meyer M."/>
            <person name="Ollivier B."/>
            <person name="Poulain J."/>
            <person name="Schoch C.L."/>
            <person name="Simon A."/>
            <person name="Spatafora J.W."/>
            <person name="Stachowiak A."/>
            <person name="Turgeon B.G."/>
            <person name="Tyler B.M."/>
            <person name="Vincent D."/>
            <person name="Weissenbach J."/>
            <person name="Amselem J."/>
            <person name="Quesneville H."/>
            <person name="Oliver R.P."/>
            <person name="Wincker P."/>
            <person name="Balesdent M.-H."/>
            <person name="Howlett B.J."/>
        </authorList>
    </citation>
    <scope>NUCLEOTIDE SEQUENCE [LARGE SCALE GENOMIC DNA]</scope>
    <source>
        <strain evidence="4">JN3 / isolate v23.1.3 / race Av1-4-5-6-7-8</strain>
    </source>
</reference>
<accession>E4ZIU5</accession>
<dbReference type="Pfam" id="PF00004">
    <property type="entry name" value="AAA"/>
    <property type="match status" value="1"/>
</dbReference>